<sequence>MLRTAFSRARAAVQPSSRRLTAVPKSTQEPPKRLNLNTLETTSFSPMNTGVTVSRPFPGDPESTQETPNHAANLEALIAASTSCSPANPGATLPLMSSVSIDLGSRARVLDDIPSILKRFDVPKANLLTQFPAKRVESSQDPTIQQRLNTPQTISLVMKTQPTTTTAAVIPAPRPWFFNLPAFLRPREGTTYYAAFAPEQKTKVDVAGKPNFVQYILYGNPDPDGKMGVAVQKRTLWESIVYGVPDEGGEKVAAKTETVVVGEKKEEVVVMEKEKDKTVEVHEGSGYGMIAK</sequence>
<protein>
    <submittedName>
        <fullName evidence="2">Uncharacterized protein</fullName>
    </submittedName>
</protein>
<feature type="region of interest" description="Disordered" evidence="1">
    <location>
        <begin position="1"/>
        <end position="67"/>
    </location>
</feature>
<evidence type="ECO:0000313" key="3">
    <source>
        <dbReference type="Proteomes" id="UP000799764"/>
    </source>
</evidence>
<dbReference type="OrthoDB" id="3795405at2759"/>
<keyword evidence="3" id="KW-1185">Reference proteome</keyword>
<evidence type="ECO:0000313" key="2">
    <source>
        <dbReference type="EMBL" id="KAF2440254.1"/>
    </source>
</evidence>
<dbReference type="AlphaFoldDB" id="A0A9P4U6K9"/>
<gene>
    <name evidence="2" type="ORF">P171DRAFT_475765</name>
</gene>
<dbReference type="EMBL" id="MU001507">
    <property type="protein sequence ID" value="KAF2440254.1"/>
    <property type="molecule type" value="Genomic_DNA"/>
</dbReference>
<organism evidence="2 3">
    <name type="scientific">Karstenula rhodostoma CBS 690.94</name>
    <dbReference type="NCBI Taxonomy" id="1392251"/>
    <lineage>
        <taxon>Eukaryota</taxon>
        <taxon>Fungi</taxon>
        <taxon>Dikarya</taxon>
        <taxon>Ascomycota</taxon>
        <taxon>Pezizomycotina</taxon>
        <taxon>Dothideomycetes</taxon>
        <taxon>Pleosporomycetidae</taxon>
        <taxon>Pleosporales</taxon>
        <taxon>Massarineae</taxon>
        <taxon>Didymosphaeriaceae</taxon>
        <taxon>Karstenula</taxon>
    </lineage>
</organism>
<comment type="caution">
    <text evidence="2">The sequence shown here is derived from an EMBL/GenBank/DDBJ whole genome shotgun (WGS) entry which is preliminary data.</text>
</comment>
<name>A0A9P4U6K9_9PLEO</name>
<accession>A0A9P4U6K9</accession>
<evidence type="ECO:0000256" key="1">
    <source>
        <dbReference type="SAM" id="MobiDB-lite"/>
    </source>
</evidence>
<dbReference type="Proteomes" id="UP000799764">
    <property type="component" value="Unassembled WGS sequence"/>
</dbReference>
<feature type="compositionally biased region" description="Polar residues" evidence="1">
    <location>
        <begin position="14"/>
        <end position="52"/>
    </location>
</feature>
<reference evidence="2" key="1">
    <citation type="journal article" date="2020" name="Stud. Mycol.">
        <title>101 Dothideomycetes genomes: a test case for predicting lifestyles and emergence of pathogens.</title>
        <authorList>
            <person name="Haridas S."/>
            <person name="Albert R."/>
            <person name="Binder M."/>
            <person name="Bloem J."/>
            <person name="Labutti K."/>
            <person name="Salamov A."/>
            <person name="Andreopoulos B."/>
            <person name="Baker S."/>
            <person name="Barry K."/>
            <person name="Bills G."/>
            <person name="Bluhm B."/>
            <person name="Cannon C."/>
            <person name="Castanera R."/>
            <person name="Culley D."/>
            <person name="Daum C."/>
            <person name="Ezra D."/>
            <person name="Gonzalez J."/>
            <person name="Henrissat B."/>
            <person name="Kuo A."/>
            <person name="Liang C."/>
            <person name="Lipzen A."/>
            <person name="Lutzoni F."/>
            <person name="Magnuson J."/>
            <person name="Mondo S."/>
            <person name="Nolan M."/>
            <person name="Ohm R."/>
            <person name="Pangilinan J."/>
            <person name="Park H.-J."/>
            <person name="Ramirez L."/>
            <person name="Alfaro M."/>
            <person name="Sun H."/>
            <person name="Tritt A."/>
            <person name="Yoshinaga Y."/>
            <person name="Zwiers L.-H."/>
            <person name="Turgeon B."/>
            <person name="Goodwin S."/>
            <person name="Spatafora J."/>
            <person name="Crous P."/>
            <person name="Grigoriev I."/>
        </authorList>
    </citation>
    <scope>NUCLEOTIDE SEQUENCE</scope>
    <source>
        <strain evidence="2">CBS 690.94</strain>
    </source>
</reference>
<proteinExistence type="predicted"/>